<dbReference type="FunFam" id="3.40.50.300:FF:000366">
    <property type="entry name" value="GTPase, IMAP family member 2"/>
    <property type="match status" value="1"/>
</dbReference>
<dbReference type="AlphaFoldDB" id="A0AAE0UJ50"/>
<keyword evidence="4" id="KW-1133">Transmembrane helix</keyword>
<evidence type="ECO:0000256" key="1">
    <source>
        <dbReference type="ARBA" id="ARBA00008535"/>
    </source>
</evidence>
<keyword evidence="2" id="KW-0547">Nucleotide-binding</keyword>
<dbReference type="Gene3D" id="3.40.50.300">
    <property type="entry name" value="P-loop containing nucleotide triphosphate hydrolases"/>
    <property type="match status" value="1"/>
</dbReference>
<dbReference type="CDD" id="cd01852">
    <property type="entry name" value="AIG1"/>
    <property type="match status" value="1"/>
</dbReference>
<feature type="transmembrane region" description="Helical" evidence="4">
    <location>
        <begin position="336"/>
        <end position="359"/>
    </location>
</feature>
<reference evidence="6" key="1">
    <citation type="submission" date="2023-06" db="EMBL/GenBank/DDBJ databases">
        <title>Male Hemibagrus guttatus genome.</title>
        <authorList>
            <person name="Bian C."/>
        </authorList>
    </citation>
    <scope>NUCLEOTIDE SEQUENCE</scope>
    <source>
        <strain evidence="6">Male_cb2023</strain>
        <tissue evidence="6">Muscle</tissue>
    </source>
</reference>
<dbReference type="PROSITE" id="PS51720">
    <property type="entry name" value="G_AIG1"/>
    <property type="match status" value="1"/>
</dbReference>
<name>A0AAE0UJ50_9TELE</name>
<evidence type="ECO:0000313" key="7">
    <source>
        <dbReference type="Proteomes" id="UP001274896"/>
    </source>
</evidence>
<protein>
    <recommendedName>
        <fullName evidence="5">AIG1-type G domain-containing protein</fullName>
    </recommendedName>
</protein>
<evidence type="ECO:0000256" key="4">
    <source>
        <dbReference type="SAM" id="Phobius"/>
    </source>
</evidence>
<comment type="similarity">
    <text evidence="1">Belongs to the TRAFAC class TrmE-Era-EngA-EngB-Septin-like GTPase superfamily. AIG1/Toc34/Toc159-like paraseptin GTPase family. IAN subfamily.</text>
</comment>
<dbReference type="Proteomes" id="UP001274896">
    <property type="component" value="Unassembled WGS sequence"/>
</dbReference>
<dbReference type="EMBL" id="JAUCMX010000028">
    <property type="protein sequence ID" value="KAK3508035.1"/>
    <property type="molecule type" value="Genomic_DNA"/>
</dbReference>
<dbReference type="PANTHER" id="PTHR10903:SF170">
    <property type="entry name" value="GTPASE IMAP FAMILY MEMBER 7"/>
    <property type="match status" value="1"/>
</dbReference>
<gene>
    <name evidence="6" type="ORF">QTP70_010637</name>
</gene>
<accession>A0AAE0UJ50</accession>
<keyword evidence="7" id="KW-1185">Reference proteome</keyword>
<keyword evidence="4" id="KW-0472">Membrane</keyword>
<comment type="caution">
    <text evidence="6">The sequence shown here is derived from an EMBL/GenBank/DDBJ whole genome shotgun (WGS) entry which is preliminary data.</text>
</comment>
<dbReference type="SUPFAM" id="SSF52540">
    <property type="entry name" value="P-loop containing nucleoside triphosphate hydrolases"/>
    <property type="match status" value="1"/>
</dbReference>
<dbReference type="Pfam" id="PF04548">
    <property type="entry name" value="AIG1"/>
    <property type="match status" value="1"/>
</dbReference>
<feature type="domain" description="AIG1-type G" evidence="5">
    <location>
        <begin position="35"/>
        <end position="245"/>
    </location>
</feature>
<evidence type="ECO:0000256" key="2">
    <source>
        <dbReference type="ARBA" id="ARBA00022741"/>
    </source>
</evidence>
<evidence type="ECO:0000256" key="3">
    <source>
        <dbReference type="ARBA" id="ARBA00023134"/>
    </source>
</evidence>
<organism evidence="6 7">
    <name type="scientific">Hemibagrus guttatus</name>
    <dbReference type="NCBI Taxonomy" id="175788"/>
    <lineage>
        <taxon>Eukaryota</taxon>
        <taxon>Metazoa</taxon>
        <taxon>Chordata</taxon>
        <taxon>Craniata</taxon>
        <taxon>Vertebrata</taxon>
        <taxon>Euteleostomi</taxon>
        <taxon>Actinopterygii</taxon>
        <taxon>Neopterygii</taxon>
        <taxon>Teleostei</taxon>
        <taxon>Ostariophysi</taxon>
        <taxon>Siluriformes</taxon>
        <taxon>Bagridae</taxon>
        <taxon>Hemibagrus</taxon>
    </lineage>
</organism>
<keyword evidence="4" id="KW-0812">Transmembrane</keyword>
<dbReference type="InterPro" id="IPR045058">
    <property type="entry name" value="GIMA/IAN/Toc"/>
</dbReference>
<evidence type="ECO:0000259" key="5">
    <source>
        <dbReference type="PROSITE" id="PS51720"/>
    </source>
</evidence>
<sequence length="544" mass="56994">MAPRFIQLSLELSKSFHCFSEKSDGEWSEENGSDEHELRLVLIGRTGSGKSATGNTILGRGHFLSELRPSSVTQVCEQGGAVLPDDEAEKHRKVLVVDMPGFGDTRADPSEVHTEIAKCVALSAPGPHAFLLVIQLGRYTDDEDRAARETLRLFGESALRRHTVVVFTRGDELEECGGDLELFLHQNVPEALRSLLETCGRRYHVLNNKNMKNRKQVKELIRKVEKMVEENGGQYYTSAMFQEAELAIREEEERLMLSQGAADTEGALVLSKRRRTDCEERAGEMWLEERSVKKWCLLKEGWQKWRDRERRRGRSGLKSLRTDAALSPKVLQRVKVLVAAGATGFAVGAVCGAVAPLALAAGASVVSSSVGITAGVAGKTAVAVGAAMGGLVGGANGVLVGAEVAAPGEAALDTLEQVGLLGVTVVGGAAVVGGALGVGAGLVGAGLEGSAAIAGVETVGIANAGAAAAPQALGGSVVESVATGSGLTAAAGTSGRILTVVTELGRVAAGVVLAGGLVVKVVKEKARSATGWTDRKSYEISWNK</sequence>
<dbReference type="InterPro" id="IPR027417">
    <property type="entry name" value="P-loop_NTPase"/>
</dbReference>
<dbReference type="GO" id="GO:0005525">
    <property type="term" value="F:GTP binding"/>
    <property type="evidence" value="ECO:0007669"/>
    <property type="project" value="UniProtKB-KW"/>
</dbReference>
<evidence type="ECO:0000313" key="6">
    <source>
        <dbReference type="EMBL" id="KAK3508035.1"/>
    </source>
</evidence>
<dbReference type="InterPro" id="IPR006703">
    <property type="entry name" value="G_AIG1"/>
</dbReference>
<dbReference type="PANTHER" id="PTHR10903">
    <property type="entry name" value="GTPASE, IMAP FAMILY MEMBER-RELATED"/>
    <property type="match status" value="1"/>
</dbReference>
<keyword evidence="3" id="KW-0342">GTP-binding</keyword>
<proteinExistence type="inferred from homology"/>